<protein>
    <submittedName>
        <fullName evidence="1">Uncharacterized protein</fullName>
    </submittedName>
</protein>
<accession>A0ACD3A571</accession>
<proteinExistence type="predicted"/>
<organism evidence="1 2">
    <name type="scientific">Pluteus cervinus</name>
    <dbReference type="NCBI Taxonomy" id="181527"/>
    <lineage>
        <taxon>Eukaryota</taxon>
        <taxon>Fungi</taxon>
        <taxon>Dikarya</taxon>
        <taxon>Basidiomycota</taxon>
        <taxon>Agaricomycotina</taxon>
        <taxon>Agaricomycetes</taxon>
        <taxon>Agaricomycetidae</taxon>
        <taxon>Agaricales</taxon>
        <taxon>Pluteineae</taxon>
        <taxon>Pluteaceae</taxon>
        <taxon>Pluteus</taxon>
    </lineage>
</organism>
<evidence type="ECO:0000313" key="2">
    <source>
        <dbReference type="Proteomes" id="UP000308600"/>
    </source>
</evidence>
<evidence type="ECO:0000313" key="1">
    <source>
        <dbReference type="EMBL" id="TFK60978.1"/>
    </source>
</evidence>
<gene>
    <name evidence="1" type="ORF">BDN72DRAFT_488637</name>
</gene>
<name>A0ACD3A571_9AGAR</name>
<reference evidence="1 2" key="1">
    <citation type="journal article" date="2019" name="Nat. Ecol. Evol.">
        <title>Megaphylogeny resolves global patterns of mushroom evolution.</title>
        <authorList>
            <person name="Varga T."/>
            <person name="Krizsan K."/>
            <person name="Foldi C."/>
            <person name="Dima B."/>
            <person name="Sanchez-Garcia M."/>
            <person name="Sanchez-Ramirez S."/>
            <person name="Szollosi G.J."/>
            <person name="Szarkandi J.G."/>
            <person name="Papp V."/>
            <person name="Albert L."/>
            <person name="Andreopoulos W."/>
            <person name="Angelini C."/>
            <person name="Antonin V."/>
            <person name="Barry K.W."/>
            <person name="Bougher N.L."/>
            <person name="Buchanan P."/>
            <person name="Buyck B."/>
            <person name="Bense V."/>
            <person name="Catcheside P."/>
            <person name="Chovatia M."/>
            <person name="Cooper J."/>
            <person name="Damon W."/>
            <person name="Desjardin D."/>
            <person name="Finy P."/>
            <person name="Geml J."/>
            <person name="Haridas S."/>
            <person name="Hughes K."/>
            <person name="Justo A."/>
            <person name="Karasinski D."/>
            <person name="Kautmanova I."/>
            <person name="Kiss B."/>
            <person name="Kocsube S."/>
            <person name="Kotiranta H."/>
            <person name="LaButti K.M."/>
            <person name="Lechner B.E."/>
            <person name="Liimatainen K."/>
            <person name="Lipzen A."/>
            <person name="Lukacs Z."/>
            <person name="Mihaltcheva S."/>
            <person name="Morgado L.N."/>
            <person name="Niskanen T."/>
            <person name="Noordeloos M.E."/>
            <person name="Ohm R.A."/>
            <person name="Ortiz-Santana B."/>
            <person name="Ovrebo C."/>
            <person name="Racz N."/>
            <person name="Riley R."/>
            <person name="Savchenko A."/>
            <person name="Shiryaev A."/>
            <person name="Soop K."/>
            <person name="Spirin V."/>
            <person name="Szebenyi C."/>
            <person name="Tomsovsky M."/>
            <person name="Tulloss R.E."/>
            <person name="Uehling J."/>
            <person name="Grigoriev I.V."/>
            <person name="Vagvolgyi C."/>
            <person name="Papp T."/>
            <person name="Martin F.M."/>
            <person name="Miettinen O."/>
            <person name="Hibbett D.S."/>
            <person name="Nagy L.G."/>
        </authorList>
    </citation>
    <scope>NUCLEOTIDE SEQUENCE [LARGE SCALE GENOMIC DNA]</scope>
    <source>
        <strain evidence="1 2">NL-1719</strain>
    </source>
</reference>
<keyword evidence="2" id="KW-1185">Reference proteome</keyword>
<sequence>MTGRYDYLFLTLPQDPRDPELKLPDEWMKDFLQQTSFAGLRTKLNLLTYQLGYIVVFVLEAKRLMSGPLLLNQLPQVIAQSRVGMTLIEKAKGQSASAGRGISFCLSTGKIWIFGLLHQPQGDANKTLFQVYHTGTLECDPEKPETVKEVFKTLAVWVS</sequence>
<dbReference type="Proteomes" id="UP000308600">
    <property type="component" value="Unassembled WGS sequence"/>
</dbReference>
<dbReference type="EMBL" id="ML208708">
    <property type="protein sequence ID" value="TFK60978.1"/>
    <property type="molecule type" value="Genomic_DNA"/>
</dbReference>